<keyword evidence="1" id="KW-1133">Transmembrane helix</keyword>
<name>A0A433ZUJ7_MORMO</name>
<dbReference type="Pfam" id="PF13803">
    <property type="entry name" value="DUF4184"/>
    <property type="match status" value="1"/>
</dbReference>
<evidence type="ECO:0000313" key="2">
    <source>
        <dbReference type="EMBL" id="RUT65787.1"/>
    </source>
</evidence>
<accession>A0A433ZUJ7</accession>
<evidence type="ECO:0000256" key="1">
    <source>
        <dbReference type="SAM" id="Phobius"/>
    </source>
</evidence>
<dbReference type="Proteomes" id="UP000286908">
    <property type="component" value="Unassembled WGS sequence"/>
</dbReference>
<sequence length="247" mass="27435">MPWTFSHPAVVFPLKHARFGRWLNLPALITGSVSPDLLYSSGMYRAADEAHHFAGWFYTGLPVCLAVLLIFHLLSAPLKTLLPFPVTDPLTRSLRENMIILLSLFIGAATHIIWDGFTHETGTMVRTLSVLQVPLLHGMTDGQEIAVYKVLQHLGSLIGAGYLCLKFAQYQRALPDAEKHGNLIRLIRLICIAVLAALCTIPLAYHLAQTTAGLHVNRFVFYELSLSVSFFAGFVVLAALFQVIRKR</sequence>
<organism evidence="2 3">
    <name type="scientific">Morganella morganii</name>
    <name type="common">Proteus morganii</name>
    <dbReference type="NCBI Taxonomy" id="582"/>
    <lineage>
        <taxon>Bacteria</taxon>
        <taxon>Pseudomonadati</taxon>
        <taxon>Pseudomonadota</taxon>
        <taxon>Gammaproteobacteria</taxon>
        <taxon>Enterobacterales</taxon>
        <taxon>Morganellaceae</taxon>
        <taxon>Morganella</taxon>
    </lineage>
</organism>
<protein>
    <recommendedName>
        <fullName evidence="4">DUF4184 domain-containing protein</fullName>
    </recommendedName>
</protein>
<feature type="transmembrane region" description="Helical" evidence="1">
    <location>
        <begin position="53"/>
        <end position="76"/>
    </location>
</feature>
<dbReference type="EMBL" id="NRQY01000001">
    <property type="protein sequence ID" value="RUT65787.1"/>
    <property type="molecule type" value="Genomic_DNA"/>
</dbReference>
<gene>
    <name evidence="2" type="ORF">CKG00_04750</name>
</gene>
<evidence type="ECO:0008006" key="4">
    <source>
        <dbReference type="Google" id="ProtNLM"/>
    </source>
</evidence>
<evidence type="ECO:0000313" key="3">
    <source>
        <dbReference type="Proteomes" id="UP000286908"/>
    </source>
</evidence>
<feature type="transmembrane region" description="Helical" evidence="1">
    <location>
        <begin position="186"/>
        <end position="207"/>
    </location>
</feature>
<proteinExistence type="predicted"/>
<feature type="transmembrane region" description="Helical" evidence="1">
    <location>
        <begin position="219"/>
        <end position="241"/>
    </location>
</feature>
<reference evidence="2 3" key="1">
    <citation type="submission" date="2017-08" db="EMBL/GenBank/DDBJ databases">
        <title>Draft genome sequence of pheromone producing symbiont Morganella morganii, of the female New Zealand grass grub Costelytra giveni.</title>
        <authorList>
            <person name="Laugraud A."/>
            <person name="Young S.D."/>
            <person name="Hurst M.H."/>
        </authorList>
    </citation>
    <scope>NUCLEOTIDE SEQUENCE [LARGE SCALE GENOMIC DNA]</scope>
    <source>
        <strain evidence="2 3">MMsCG</strain>
    </source>
</reference>
<comment type="caution">
    <text evidence="2">The sequence shown here is derived from an EMBL/GenBank/DDBJ whole genome shotgun (WGS) entry which is preliminary data.</text>
</comment>
<keyword evidence="1" id="KW-0472">Membrane</keyword>
<feature type="transmembrane region" description="Helical" evidence="1">
    <location>
        <begin position="97"/>
        <end position="114"/>
    </location>
</feature>
<dbReference type="AlphaFoldDB" id="A0A433ZUJ7"/>
<dbReference type="InterPro" id="IPR025238">
    <property type="entry name" value="DUF4184"/>
</dbReference>
<dbReference type="OrthoDB" id="8481923at2"/>
<keyword evidence="1" id="KW-0812">Transmembrane</keyword>
<feature type="transmembrane region" description="Helical" evidence="1">
    <location>
        <begin position="145"/>
        <end position="165"/>
    </location>
</feature>